<proteinExistence type="predicted"/>
<comment type="caution">
    <text evidence="2">The sequence shown here is derived from an EMBL/GenBank/DDBJ whole genome shotgun (WGS) entry which is preliminary data.</text>
</comment>
<dbReference type="GO" id="GO:0003677">
    <property type="term" value="F:DNA binding"/>
    <property type="evidence" value="ECO:0007669"/>
    <property type="project" value="InterPro"/>
</dbReference>
<keyword evidence="3" id="KW-1185">Reference proteome</keyword>
<gene>
    <name evidence="2" type="ORF">FKG94_27710</name>
</gene>
<reference evidence="2 3" key="1">
    <citation type="submission" date="2019-06" db="EMBL/GenBank/DDBJ databases">
        <title>Whole genome sequence for Cellvibrionaceae sp. R142.</title>
        <authorList>
            <person name="Wang G."/>
        </authorList>
    </citation>
    <scope>NUCLEOTIDE SEQUENCE [LARGE SCALE GENOMIC DNA]</scope>
    <source>
        <strain evidence="2 3">R142</strain>
    </source>
</reference>
<organism evidence="2 3">
    <name type="scientific">Exilibacterium tricleocarpae</name>
    <dbReference type="NCBI Taxonomy" id="2591008"/>
    <lineage>
        <taxon>Bacteria</taxon>
        <taxon>Pseudomonadati</taxon>
        <taxon>Pseudomonadota</taxon>
        <taxon>Gammaproteobacteria</taxon>
        <taxon>Cellvibrionales</taxon>
        <taxon>Cellvibrionaceae</taxon>
        <taxon>Exilibacterium</taxon>
    </lineage>
</organism>
<sequence length="285" mass="32608">MPPDTRPLAEDSQNGAFGRLLRFWRNVRGHSQAQLAHMLETPSRHVSFLETGRSNPSRGMIGRLAAVLGLNERETNVLLVAAGLLPETEEIDLDDDRHHHLRRHLGLLLQKQDPYPGIVVDRCGEIKMCNRAWILLVQAYLGGIRPPARTNLFHLYFSDEGLRQRIRHWERLACILLLKVQEQQLLTGDSRLAELMEWLQAYPGVPADWATRAQGTDVGSSYEIHLHLENITSHSLTVISNLEPSPDFSAPQVFIHNYFPQDAATEKLWLSFYNDNELQHPLLYY</sequence>
<dbReference type="Pfam" id="PF17765">
    <property type="entry name" value="MLTR_LBD"/>
    <property type="match status" value="1"/>
</dbReference>
<dbReference type="Gene3D" id="3.30.450.180">
    <property type="match status" value="1"/>
</dbReference>
<dbReference type="OrthoDB" id="2959414at2"/>
<dbReference type="SUPFAM" id="SSF47413">
    <property type="entry name" value="lambda repressor-like DNA-binding domains"/>
    <property type="match status" value="1"/>
</dbReference>
<dbReference type="InterPro" id="IPR010982">
    <property type="entry name" value="Lambda_DNA-bd_dom_sf"/>
</dbReference>
<dbReference type="SMART" id="SM00530">
    <property type="entry name" value="HTH_XRE"/>
    <property type="match status" value="1"/>
</dbReference>
<protein>
    <submittedName>
        <fullName evidence="2">Helix-turn-helix domain-containing protein</fullName>
    </submittedName>
</protein>
<dbReference type="InterPro" id="IPR001387">
    <property type="entry name" value="Cro/C1-type_HTH"/>
</dbReference>
<evidence type="ECO:0000313" key="2">
    <source>
        <dbReference type="EMBL" id="TQV65982.1"/>
    </source>
</evidence>
<dbReference type="AlphaFoldDB" id="A0A545SLY8"/>
<dbReference type="PROSITE" id="PS50943">
    <property type="entry name" value="HTH_CROC1"/>
    <property type="match status" value="1"/>
</dbReference>
<dbReference type="Proteomes" id="UP000319732">
    <property type="component" value="Unassembled WGS sequence"/>
</dbReference>
<dbReference type="Gene3D" id="1.10.260.40">
    <property type="entry name" value="lambda repressor-like DNA-binding domains"/>
    <property type="match status" value="1"/>
</dbReference>
<dbReference type="CDD" id="cd00093">
    <property type="entry name" value="HTH_XRE"/>
    <property type="match status" value="1"/>
</dbReference>
<feature type="domain" description="HTH cro/C1-type" evidence="1">
    <location>
        <begin position="21"/>
        <end position="75"/>
    </location>
</feature>
<evidence type="ECO:0000259" key="1">
    <source>
        <dbReference type="PROSITE" id="PS50943"/>
    </source>
</evidence>
<dbReference type="InterPro" id="IPR041413">
    <property type="entry name" value="MLTR_LBD"/>
</dbReference>
<dbReference type="EMBL" id="VHSG01000045">
    <property type="protein sequence ID" value="TQV65982.1"/>
    <property type="molecule type" value="Genomic_DNA"/>
</dbReference>
<dbReference type="RefSeq" id="WP_142930208.1">
    <property type="nucleotide sequence ID" value="NZ_ML660120.1"/>
</dbReference>
<name>A0A545SLY8_9GAMM</name>
<accession>A0A545SLY8</accession>
<evidence type="ECO:0000313" key="3">
    <source>
        <dbReference type="Proteomes" id="UP000319732"/>
    </source>
</evidence>
<dbReference type="Pfam" id="PF13560">
    <property type="entry name" value="HTH_31"/>
    <property type="match status" value="1"/>
</dbReference>
<dbReference type="PANTHER" id="PTHR35010">
    <property type="entry name" value="BLL4672 PROTEIN-RELATED"/>
    <property type="match status" value="1"/>
</dbReference>
<dbReference type="PANTHER" id="PTHR35010:SF4">
    <property type="entry name" value="BLL5781 PROTEIN"/>
    <property type="match status" value="1"/>
</dbReference>